<dbReference type="STRING" id="1450537.A0A395HIE1"/>
<dbReference type="VEuPathDB" id="FungiDB:BO97DRAFT_463778"/>
<sequence length="85" mass="9389">RNCSQHDSYHSTGSLSWNPVAVAEHLRSSSPAKQQWDELLAAHHATHVLEMIVKLGVQYVKHNQALVWGIEAALCGLECAVFLAK</sequence>
<name>A0A395HIE1_ASPHC</name>
<keyword evidence="2" id="KW-1185">Reference proteome</keyword>
<dbReference type="RefSeq" id="XP_025546540.1">
    <property type="nucleotide sequence ID" value="XM_025699464.1"/>
</dbReference>
<dbReference type="GeneID" id="37203753"/>
<accession>A0A395HIE1</accession>
<dbReference type="AlphaFoldDB" id="A0A395HIE1"/>
<protein>
    <submittedName>
        <fullName evidence="1">Uncharacterized protein</fullName>
    </submittedName>
</protein>
<evidence type="ECO:0000313" key="2">
    <source>
        <dbReference type="Proteomes" id="UP000248961"/>
    </source>
</evidence>
<dbReference type="EMBL" id="KZ824333">
    <property type="protein sequence ID" value="RAL07386.1"/>
    <property type="molecule type" value="Genomic_DNA"/>
</dbReference>
<evidence type="ECO:0000313" key="1">
    <source>
        <dbReference type="EMBL" id="RAL07386.1"/>
    </source>
</evidence>
<gene>
    <name evidence="1" type="ORF">BO97DRAFT_463778</name>
</gene>
<dbReference type="OrthoDB" id="654211at2759"/>
<dbReference type="Proteomes" id="UP000248961">
    <property type="component" value="Unassembled WGS sequence"/>
</dbReference>
<reference evidence="1 2" key="1">
    <citation type="submission" date="2018-02" db="EMBL/GenBank/DDBJ databases">
        <title>The genomes of Aspergillus section Nigri reveals drivers in fungal speciation.</title>
        <authorList>
            <consortium name="DOE Joint Genome Institute"/>
            <person name="Vesth T.C."/>
            <person name="Nybo J."/>
            <person name="Theobald S."/>
            <person name="Brandl J."/>
            <person name="Frisvad J.C."/>
            <person name="Nielsen K.F."/>
            <person name="Lyhne E.K."/>
            <person name="Kogle M.E."/>
            <person name="Kuo A."/>
            <person name="Riley R."/>
            <person name="Clum A."/>
            <person name="Nolan M."/>
            <person name="Lipzen A."/>
            <person name="Salamov A."/>
            <person name="Henrissat B."/>
            <person name="Wiebenga A."/>
            <person name="De vries R.P."/>
            <person name="Grigoriev I.V."/>
            <person name="Mortensen U.H."/>
            <person name="Andersen M.R."/>
            <person name="Baker S.E."/>
        </authorList>
    </citation>
    <scope>NUCLEOTIDE SEQUENCE [LARGE SCALE GENOMIC DNA]</scope>
    <source>
        <strain evidence="1 2">CBS 101889</strain>
    </source>
</reference>
<feature type="non-terminal residue" evidence="1">
    <location>
        <position position="1"/>
    </location>
</feature>
<organism evidence="1 2">
    <name type="scientific">Aspergillus homomorphus (strain CBS 101889)</name>
    <dbReference type="NCBI Taxonomy" id="1450537"/>
    <lineage>
        <taxon>Eukaryota</taxon>
        <taxon>Fungi</taxon>
        <taxon>Dikarya</taxon>
        <taxon>Ascomycota</taxon>
        <taxon>Pezizomycotina</taxon>
        <taxon>Eurotiomycetes</taxon>
        <taxon>Eurotiomycetidae</taxon>
        <taxon>Eurotiales</taxon>
        <taxon>Aspergillaceae</taxon>
        <taxon>Aspergillus</taxon>
        <taxon>Aspergillus subgen. Circumdati</taxon>
    </lineage>
</organism>
<proteinExistence type="predicted"/>